<dbReference type="PANTHER" id="PTHR46558:SF11">
    <property type="entry name" value="HTH-TYPE TRANSCRIPTIONAL REGULATOR XRE"/>
    <property type="match status" value="1"/>
</dbReference>
<dbReference type="PANTHER" id="PTHR46558">
    <property type="entry name" value="TRACRIPTIONAL REGULATORY PROTEIN-RELATED-RELATED"/>
    <property type="match status" value="1"/>
</dbReference>
<dbReference type="InterPro" id="IPR001387">
    <property type="entry name" value="Cro/C1-type_HTH"/>
</dbReference>
<dbReference type="Proteomes" id="UP001056500">
    <property type="component" value="Chromosome"/>
</dbReference>
<dbReference type="Gene3D" id="1.10.260.40">
    <property type="entry name" value="lambda repressor-like DNA-binding domains"/>
    <property type="match status" value="1"/>
</dbReference>
<evidence type="ECO:0000313" key="3">
    <source>
        <dbReference type="EMBL" id="USG64037.1"/>
    </source>
</evidence>
<keyword evidence="1" id="KW-0238">DNA-binding</keyword>
<evidence type="ECO:0000256" key="1">
    <source>
        <dbReference type="ARBA" id="ARBA00023125"/>
    </source>
</evidence>
<feature type="domain" description="HTH cro/C1-type" evidence="2">
    <location>
        <begin position="7"/>
        <end position="61"/>
    </location>
</feature>
<keyword evidence="4" id="KW-1185">Reference proteome</keyword>
<evidence type="ECO:0000313" key="4">
    <source>
        <dbReference type="Proteomes" id="UP001056500"/>
    </source>
</evidence>
<dbReference type="RefSeq" id="WP_251871129.1">
    <property type="nucleotide sequence ID" value="NZ_CP098755.1"/>
</dbReference>
<dbReference type="InterPro" id="IPR010982">
    <property type="entry name" value="Lambda_DNA-bd_dom_sf"/>
</dbReference>
<evidence type="ECO:0000259" key="2">
    <source>
        <dbReference type="PROSITE" id="PS50943"/>
    </source>
</evidence>
<dbReference type="CDD" id="cd00093">
    <property type="entry name" value="HTH_XRE"/>
    <property type="match status" value="1"/>
</dbReference>
<dbReference type="SUPFAM" id="SSF47413">
    <property type="entry name" value="lambda repressor-like DNA-binding domains"/>
    <property type="match status" value="1"/>
</dbReference>
<organism evidence="3 4">
    <name type="scientific">Brevibacillus ruminantium</name>
    <dbReference type="NCBI Taxonomy" id="2950604"/>
    <lineage>
        <taxon>Bacteria</taxon>
        <taxon>Bacillati</taxon>
        <taxon>Bacillota</taxon>
        <taxon>Bacilli</taxon>
        <taxon>Bacillales</taxon>
        <taxon>Paenibacillaceae</taxon>
        <taxon>Brevibacillus</taxon>
    </lineage>
</organism>
<dbReference type="EMBL" id="CP098755">
    <property type="protein sequence ID" value="USG64037.1"/>
    <property type="molecule type" value="Genomic_DNA"/>
</dbReference>
<dbReference type="SMART" id="SM00530">
    <property type="entry name" value="HTH_XRE"/>
    <property type="match status" value="1"/>
</dbReference>
<reference evidence="3" key="1">
    <citation type="submission" date="2022-06" db="EMBL/GenBank/DDBJ databases">
        <title>Genome sequencing of Brevibacillus sp. BB3-R1.</title>
        <authorList>
            <person name="Heo J."/>
            <person name="Lee D."/>
            <person name="Won M."/>
            <person name="Han B.-H."/>
            <person name="Hong S.-B."/>
            <person name="Kwon S.-W."/>
        </authorList>
    </citation>
    <scope>NUCLEOTIDE SEQUENCE</scope>
    <source>
        <strain evidence="3">BB3-R1</strain>
    </source>
</reference>
<accession>A0ABY4WDM3</accession>
<proteinExistence type="predicted"/>
<name>A0ABY4WDM3_9BACL</name>
<dbReference type="PROSITE" id="PS50943">
    <property type="entry name" value="HTH_CROC1"/>
    <property type="match status" value="1"/>
</dbReference>
<protein>
    <submittedName>
        <fullName evidence="3">Helix-turn-helix transcriptional regulator</fullName>
    </submittedName>
</protein>
<gene>
    <name evidence="3" type="ORF">NDK47_17965</name>
</gene>
<dbReference type="Pfam" id="PF01381">
    <property type="entry name" value="HTH_3"/>
    <property type="match status" value="1"/>
</dbReference>
<sequence length="148" mass="17475">MFLGQRLKECRKAKKLTQQELSDALSLNRSTYAKYETGDNEPDNQTLQKLADFFDVKIDYLLGRTNDPSPSEKKDKLEKSRDELLQELTDDPDDFFFLDGYLDASDEEKRELRRSFYEIKKQMRENKVKSYKPPSLFDLTEGIEKDKK</sequence>